<protein>
    <submittedName>
        <fullName evidence="5">Short-chain dehydrogenase</fullName>
    </submittedName>
</protein>
<dbReference type="PRINTS" id="PR00080">
    <property type="entry name" value="SDRFAMILY"/>
</dbReference>
<dbReference type="Gene3D" id="3.40.50.720">
    <property type="entry name" value="NAD(P)-binding Rossmann-like Domain"/>
    <property type="match status" value="1"/>
</dbReference>
<dbReference type="GO" id="GO:0016020">
    <property type="term" value="C:membrane"/>
    <property type="evidence" value="ECO:0007669"/>
    <property type="project" value="TreeGrafter"/>
</dbReference>
<dbReference type="Pfam" id="PF00106">
    <property type="entry name" value="adh_short"/>
    <property type="match status" value="1"/>
</dbReference>
<evidence type="ECO:0000313" key="6">
    <source>
        <dbReference type="Proteomes" id="UP000199103"/>
    </source>
</evidence>
<comment type="similarity">
    <text evidence="1 3">Belongs to the short-chain dehydrogenases/reductases (SDR) family.</text>
</comment>
<dbReference type="STRING" id="630515.SAMN04489812_0359"/>
<dbReference type="SUPFAM" id="SSF51735">
    <property type="entry name" value="NAD(P)-binding Rossmann-fold domains"/>
    <property type="match status" value="1"/>
</dbReference>
<keyword evidence="6" id="KW-1185">Reference proteome</keyword>
<evidence type="ECO:0000256" key="2">
    <source>
        <dbReference type="ARBA" id="ARBA00023002"/>
    </source>
</evidence>
<dbReference type="OrthoDB" id="158573at2"/>
<keyword evidence="2" id="KW-0560">Oxidoreductase</keyword>
<gene>
    <name evidence="5" type="ORF">SAMN04489812_0359</name>
</gene>
<dbReference type="CDD" id="cd05233">
    <property type="entry name" value="SDR_c"/>
    <property type="match status" value="1"/>
</dbReference>
<evidence type="ECO:0000259" key="4">
    <source>
        <dbReference type="SMART" id="SM00822"/>
    </source>
</evidence>
<dbReference type="GO" id="GO:0016491">
    <property type="term" value="F:oxidoreductase activity"/>
    <property type="evidence" value="ECO:0007669"/>
    <property type="project" value="UniProtKB-KW"/>
</dbReference>
<proteinExistence type="inferred from homology"/>
<dbReference type="InterPro" id="IPR057326">
    <property type="entry name" value="KR_dom"/>
</dbReference>
<evidence type="ECO:0000256" key="3">
    <source>
        <dbReference type="RuleBase" id="RU000363"/>
    </source>
</evidence>
<dbReference type="InterPro" id="IPR036291">
    <property type="entry name" value="NAD(P)-bd_dom_sf"/>
</dbReference>
<dbReference type="PANTHER" id="PTHR44196:SF1">
    <property type="entry name" value="DEHYDROGENASE_REDUCTASE SDR FAMILY MEMBER 7B"/>
    <property type="match status" value="1"/>
</dbReference>
<organism evidence="5 6">
    <name type="scientific">Microlunatus soli</name>
    <dbReference type="NCBI Taxonomy" id="630515"/>
    <lineage>
        <taxon>Bacteria</taxon>
        <taxon>Bacillati</taxon>
        <taxon>Actinomycetota</taxon>
        <taxon>Actinomycetes</taxon>
        <taxon>Propionibacteriales</taxon>
        <taxon>Propionibacteriaceae</taxon>
        <taxon>Microlunatus</taxon>
    </lineage>
</organism>
<dbReference type="EMBL" id="LT629772">
    <property type="protein sequence ID" value="SDR93357.1"/>
    <property type="molecule type" value="Genomic_DNA"/>
</dbReference>
<name>A0A1H1N367_9ACTN</name>
<accession>A0A1H1N367</accession>
<dbReference type="InterPro" id="IPR002347">
    <property type="entry name" value="SDR_fam"/>
</dbReference>
<evidence type="ECO:0000256" key="1">
    <source>
        <dbReference type="ARBA" id="ARBA00006484"/>
    </source>
</evidence>
<feature type="domain" description="Ketoreductase" evidence="4">
    <location>
        <begin position="8"/>
        <end position="191"/>
    </location>
</feature>
<sequence>MEDQDRRPIALVAGGSRGLGLAIARELDRAGQRVVITARTADDLRRARDQLAADGGSVITRVHDVRDAAGARDLVAEIESEHGAVETLICVAGVLKVGPLPDRAEDYDEPIDTMLRGPINLVHAVLPRMRQRGAGRIGIVTSIAAVVPTPHLVPYTAAKYGAIGFAQGLTEELRGEPISVTTIVPGLMRTGGHWHAAYDGRPEQEYRWFALLSSLPIVSIAADRAAAIIVRAVLTGRSKIIFTPLARAGAMAYRISPRATVALLGAASRLLPGPGDDHAPGYLAADAIDSSLYDRATVLGRRAIERLNQLGAHASGMQTGERVRKEHD</sequence>
<dbReference type="RefSeq" id="WP_091518940.1">
    <property type="nucleotide sequence ID" value="NZ_LT629772.1"/>
</dbReference>
<dbReference type="PRINTS" id="PR00081">
    <property type="entry name" value="GDHRDH"/>
</dbReference>
<dbReference type="Proteomes" id="UP000199103">
    <property type="component" value="Chromosome I"/>
</dbReference>
<dbReference type="AlphaFoldDB" id="A0A1H1N367"/>
<dbReference type="PANTHER" id="PTHR44196">
    <property type="entry name" value="DEHYDROGENASE/REDUCTASE SDR FAMILY MEMBER 7B"/>
    <property type="match status" value="1"/>
</dbReference>
<reference evidence="5 6" key="1">
    <citation type="submission" date="2016-10" db="EMBL/GenBank/DDBJ databases">
        <authorList>
            <person name="de Groot N.N."/>
        </authorList>
    </citation>
    <scope>NUCLEOTIDE SEQUENCE [LARGE SCALE GENOMIC DNA]</scope>
    <source>
        <strain evidence="5 6">DSM 21800</strain>
    </source>
</reference>
<evidence type="ECO:0000313" key="5">
    <source>
        <dbReference type="EMBL" id="SDR93357.1"/>
    </source>
</evidence>
<dbReference type="SMART" id="SM00822">
    <property type="entry name" value="PKS_KR"/>
    <property type="match status" value="1"/>
</dbReference>